<evidence type="ECO:0000313" key="2">
    <source>
        <dbReference type="Proteomes" id="UP001234297"/>
    </source>
</evidence>
<evidence type="ECO:0000313" key="1">
    <source>
        <dbReference type="EMBL" id="KAJ8648162.1"/>
    </source>
</evidence>
<accession>A0ACC2MQW9</accession>
<protein>
    <submittedName>
        <fullName evidence="1">Uncharacterized protein</fullName>
    </submittedName>
</protein>
<sequence length="73" mass="8166">MLAKLSQPMKQRIADEVLERLEGLTNANADKPRLSFKDSFFLTLRNMARPLCSGFANIGYSVPNTVEYSDLAT</sequence>
<dbReference type="EMBL" id="CM056809">
    <property type="protein sequence ID" value="KAJ8648162.1"/>
    <property type="molecule type" value="Genomic_DNA"/>
</dbReference>
<keyword evidence="2" id="KW-1185">Reference proteome</keyword>
<gene>
    <name evidence="1" type="ORF">MRB53_001185</name>
</gene>
<organism evidence="1 2">
    <name type="scientific">Persea americana</name>
    <name type="common">Avocado</name>
    <dbReference type="NCBI Taxonomy" id="3435"/>
    <lineage>
        <taxon>Eukaryota</taxon>
        <taxon>Viridiplantae</taxon>
        <taxon>Streptophyta</taxon>
        <taxon>Embryophyta</taxon>
        <taxon>Tracheophyta</taxon>
        <taxon>Spermatophyta</taxon>
        <taxon>Magnoliopsida</taxon>
        <taxon>Magnoliidae</taxon>
        <taxon>Laurales</taxon>
        <taxon>Lauraceae</taxon>
        <taxon>Persea</taxon>
    </lineage>
</organism>
<name>A0ACC2MQW9_PERAE</name>
<proteinExistence type="predicted"/>
<comment type="caution">
    <text evidence="1">The sequence shown here is derived from an EMBL/GenBank/DDBJ whole genome shotgun (WGS) entry which is preliminary data.</text>
</comment>
<dbReference type="Proteomes" id="UP001234297">
    <property type="component" value="Chromosome 1"/>
</dbReference>
<reference evidence="1 2" key="1">
    <citation type="journal article" date="2022" name="Hortic Res">
        <title>A haplotype resolved chromosomal level avocado genome allows analysis of novel avocado genes.</title>
        <authorList>
            <person name="Nath O."/>
            <person name="Fletcher S.J."/>
            <person name="Hayward A."/>
            <person name="Shaw L.M."/>
            <person name="Masouleh A.K."/>
            <person name="Furtado A."/>
            <person name="Henry R.J."/>
            <person name="Mitter N."/>
        </authorList>
    </citation>
    <scope>NUCLEOTIDE SEQUENCE [LARGE SCALE GENOMIC DNA]</scope>
    <source>
        <strain evidence="2">cv. Hass</strain>
    </source>
</reference>